<evidence type="ECO:0000259" key="1">
    <source>
        <dbReference type="PROSITE" id="PS50060"/>
    </source>
</evidence>
<organism evidence="2 3">
    <name type="scientific">Ciona intestinalis</name>
    <name type="common">Transparent sea squirt</name>
    <name type="synonym">Ascidia intestinalis</name>
    <dbReference type="NCBI Taxonomy" id="7719"/>
    <lineage>
        <taxon>Eukaryota</taxon>
        <taxon>Metazoa</taxon>
        <taxon>Chordata</taxon>
        <taxon>Tunicata</taxon>
        <taxon>Ascidiacea</taxon>
        <taxon>Phlebobranchia</taxon>
        <taxon>Cionidae</taxon>
        <taxon>Ciona</taxon>
    </lineage>
</organism>
<dbReference type="Proteomes" id="UP000008144">
    <property type="component" value="Chromosome 12"/>
</dbReference>
<reference evidence="2" key="3">
    <citation type="submission" date="2025-08" db="UniProtKB">
        <authorList>
            <consortium name="Ensembl"/>
        </authorList>
    </citation>
    <scope>IDENTIFICATION</scope>
</reference>
<accession>H2XXE3</accession>
<reference evidence="2" key="2">
    <citation type="journal article" date="2008" name="Genome Biol.">
        <title>Improved genome assembly and evidence-based global gene model set for the chordate Ciona intestinalis: new insight into intron and operon populations.</title>
        <authorList>
            <person name="Satou Y."/>
            <person name="Mineta K."/>
            <person name="Ogasawara M."/>
            <person name="Sasakura Y."/>
            <person name="Shoguchi E."/>
            <person name="Ueno K."/>
            <person name="Yamada L."/>
            <person name="Matsumoto J."/>
            <person name="Wasserscheid J."/>
            <person name="Dewar K."/>
            <person name="Wiley G.B."/>
            <person name="Macmil S.L."/>
            <person name="Roe B.A."/>
            <person name="Zeller R.W."/>
            <person name="Hastings K.E."/>
            <person name="Lemaire P."/>
            <person name="Lindquist E."/>
            <person name="Endo T."/>
            <person name="Hotta K."/>
            <person name="Inaba K."/>
        </authorList>
    </citation>
    <scope>NUCLEOTIDE SEQUENCE [LARGE SCALE GENOMIC DNA]</scope>
    <source>
        <strain evidence="2">wild type</strain>
    </source>
</reference>
<dbReference type="InterPro" id="IPR000998">
    <property type="entry name" value="MAM_dom"/>
</dbReference>
<dbReference type="InParanoid" id="H2XXE3"/>
<protein>
    <recommendedName>
        <fullName evidence="1">MAM domain-containing protein</fullName>
    </recommendedName>
</protein>
<dbReference type="AlphaFoldDB" id="H2XXE3"/>
<feature type="domain" description="MAM" evidence="1">
    <location>
        <begin position="224"/>
        <end position="394"/>
    </location>
</feature>
<dbReference type="GeneTree" id="ENSGT00530000068754"/>
<dbReference type="PROSITE" id="PS50060">
    <property type="entry name" value="MAM_2"/>
    <property type="match status" value="1"/>
</dbReference>
<name>H2XXE3_CIOIN</name>
<dbReference type="EMBL" id="EAAA01001004">
    <property type="status" value="NOT_ANNOTATED_CDS"/>
    <property type="molecule type" value="Genomic_DNA"/>
</dbReference>
<reference evidence="2" key="4">
    <citation type="submission" date="2025-09" db="UniProtKB">
        <authorList>
            <consortium name="Ensembl"/>
        </authorList>
    </citation>
    <scope>IDENTIFICATION</scope>
</reference>
<dbReference type="SUPFAM" id="SSF49899">
    <property type="entry name" value="Concanavalin A-like lectins/glucanases"/>
    <property type="match status" value="1"/>
</dbReference>
<dbReference type="InterPro" id="IPR013320">
    <property type="entry name" value="ConA-like_dom_sf"/>
</dbReference>
<dbReference type="HOGENOM" id="CLU_701212_0_0_1"/>
<dbReference type="Gene3D" id="2.60.120.200">
    <property type="match status" value="1"/>
</dbReference>
<reference evidence="3" key="1">
    <citation type="journal article" date="2002" name="Science">
        <title>The draft genome of Ciona intestinalis: insights into chordate and vertebrate origins.</title>
        <authorList>
            <person name="Dehal P."/>
            <person name="Satou Y."/>
            <person name="Campbell R.K."/>
            <person name="Chapman J."/>
            <person name="Degnan B."/>
            <person name="De Tomaso A."/>
            <person name="Davidson B."/>
            <person name="Di Gregorio A."/>
            <person name="Gelpke M."/>
            <person name="Goodstein D.M."/>
            <person name="Harafuji N."/>
            <person name="Hastings K.E."/>
            <person name="Ho I."/>
            <person name="Hotta K."/>
            <person name="Huang W."/>
            <person name="Kawashima T."/>
            <person name="Lemaire P."/>
            <person name="Martinez D."/>
            <person name="Meinertzhagen I.A."/>
            <person name="Necula S."/>
            <person name="Nonaka M."/>
            <person name="Putnam N."/>
            <person name="Rash S."/>
            <person name="Saiga H."/>
            <person name="Satake M."/>
            <person name="Terry A."/>
            <person name="Yamada L."/>
            <person name="Wang H.G."/>
            <person name="Awazu S."/>
            <person name="Azumi K."/>
            <person name="Boore J."/>
            <person name="Branno M."/>
            <person name="Chin-Bow S."/>
            <person name="DeSantis R."/>
            <person name="Doyle S."/>
            <person name="Francino P."/>
            <person name="Keys D.N."/>
            <person name="Haga S."/>
            <person name="Hayashi H."/>
            <person name="Hino K."/>
            <person name="Imai K.S."/>
            <person name="Inaba K."/>
            <person name="Kano S."/>
            <person name="Kobayashi K."/>
            <person name="Kobayashi M."/>
            <person name="Lee B.I."/>
            <person name="Makabe K.W."/>
            <person name="Manohar C."/>
            <person name="Matassi G."/>
            <person name="Medina M."/>
            <person name="Mochizuki Y."/>
            <person name="Mount S."/>
            <person name="Morishita T."/>
            <person name="Miura S."/>
            <person name="Nakayama A."/>
            <person name="Nishizaka S."/>
            <person name="Nomoto H."/>
            <person name="Ohta F."/>
            <person name="Oishi K."/>
            <person name="Rigoutsos I."/>
            <person name="Sano M."/>
            <person name="Sasaki A."/>
            <person name="Sasakura Y."/>
            <person name="Shoguchi E."/>
            <person name="Shin-i T."/>
            <person name="Spagnuolo A."/>
            <person name="Stainier D."/>
            <person name="Suzuki M.M."/>
            <person name="Tassy O."/>
            <person name="Takatori N."/>
            <person name="Tokuoka M."/>
            <person name="Yagi K."/>
            <person name="Yoshizaki F."/>
            <person name="Wada S."/>
            <person name="Zhang C."/>
            <person name="Hyatt P.D."/>
            <person name="Larimer F."/>
            <person name="Detter C."/>
            <person name="Doggett N."/>
            <person name="Glavina T."/>
            <person name="Hawkins T."/>
            <person name="Richardson P."/>
            <person name="Lucas S."/>
            <person name="Kohara Y."/>
            <person name="Levine M."/>
            <person name="Satoh N."/>
            <person name="Rokhsar D.S."/>
        </authorList>
    </citation>
    <scope>NUCLEOTIDE SEQUENCE [LARGE SCALE GENOMIC DNA]</scope>
</reference>
<dbReference type="GO" id="GO:0016020">
    <property type="term" value="C:membrane"/>
    <property type="evidence" value="ECO:0007669"/>
    <property type="project" value="InterPro"/>
</dbReference>
<sequence>MLAIVPRPPTSRPYFAYVGLGKKDVCTVEIHNSTSVDCRWWNVGEIDNGEFVRSEADSCMSQGAPSQNPHATWFLLMTPDDVDKRAYVISPKMQGGVSHLILSLWYAIKCDGSFLRAYVIRSIRDIRTVTSQSEYLLEIKGLKTTIHWKFESFQLAIPTNFETFHVVLEGFTPVNASCTGYLCYNNVDFVHPYPTKALVAIDKMSLELKHDQCNLTVKNQSHELDCRFQDSNNSFTYCTWTSFSPYGDIAYPEFNSWVGENSGDVIDDRHGATLEHLEGRGYILRFDGLGNTNSEHYLRSPKVVANSNCSCVMSFLYLLRGVWAPRLEVNLIYDDGTEDGLSVSHWSRHGHVSDNWETATALLNLQTGHSFQVEILVKDITDSKGDAHIDDLLF</sequence>
<dbReference type="Ensembl" id="ENSCINT00000034521.1">
    <property type="protein sequence ID" value="ENSCINP00000034327.1"/>
    <property type="gene ID" value="ENSCING00000021541.1"/>
</dbReference>
<evidence type="ECO:0000313" key="2">
    <source>
        <dbReference type="Ensembl" id="ENSCINP00000034327.1"/>
    </source>
</evidence>
<evidence type="ECO:0000313" key="3">
    <source>
        <dbReference type="Proteomes" id="UP000008144"/>
    </source>
</evidence>
<proteinExistence type="predicted"/>
<keyword evidence="3" id="KW-1185">Reference proteome</keyword>